<feature type="signal peptide" evidence="3">
    <location>
        <begin position="1"/>
        <end position="24"/>
    </location>
</feature>
<reference evidence="4 5" key="1">
    <citation type="submission" date="2020-06" db="EMBL/GenBank/DDBJ databases">
        <authorList>
            <person name="Li R."/>
            <person name="Bekaert M."/>
        </authorList>
    </citation>
    <scope>NUCLEOTIDE SEQUENCE [LARGE SCALE GENOMIC DNA]</scope>
    <source>
        <strain evidence="5">wild</strain>
    </source>
</reference>
<feature type="compositionally biased region" description="Low complexity" evidence="1">
    <location>
        <begin position="215"/>
        <end position="226"/>
    </location>
</feature>
<keyword evidence="3" id="KW-0732">Signal</keyword>
<gene>
    <name evidence="4" type="ORF">MCOR_51447</name>
</gene>
<keyword evidence="2" id="KW-0812">Transmembrane</keyword>
<feature type="transmembrane region" description="Helical" evidence="2">
    <location>
        <begin position="181"/>
        <end position="203"/>
    </location>
</feature>
<organism evidence="4 5">
    <name type="scientific">Mytilus coruscus</name>
    <name type="common">Sea mussel</name>
    <dbReference type="NCBI Taxonomy" id="42192"/>
    <lineage>
        <taxon>Eukaryota</taxon>
        <taxon>Metazoa</taxon>
        <taxon>Spiralia</taxon>
        <taxon>Lophotrochozoa</taxon>
        <taxon>Mollusca</taxon>
        <taxon>Bivalvia</taxon>
        <taxon>Autobranchia</taxon>
        <taxon>Pteriomorphia</taxon>
        <taxon>Mytilida</taxon>
        <taxon>Mytiloidea</taxon>
        <taxon>Mytilidae</taxon>
        <taxon>Mytilinae</taxon>
        <taxon>Mytilus</taxon>
    </lineage>
</organism>
<evidence type="ECO:0000256" key="1">
    <source>
        <dbReference type="SAM" id="MobiDB-lite"/>
    </source>
</evidence>
<dbReference type="EMBL" id="CACVKT020008980">
    <property type="protein sequence ID" value="CAC5419059.1"/>
    <property type="molecule type" value="Genomic_DNA"/>
</dbReference>
<evidence type="ECO:0000313" key="5">
    <source>
        <dbReference type="Proteomes" id="UP000507470"/>
    </source>
</evidence>
<keyword evidence="2" id="KW-1133">Transmembrane helix</keyword>
<name>A0A6J8EE79_MYTCO</name>
<accession>A0A6J8EE79</accession>
<proteinExistence type="predicted"/>
<dbReference type="OrthoDB" id="6087016at2759"/>
<feature type="compositionally biased region" description="Polar residues" evidence="1">
    <location>
        <begin position="257"/>
        <end position="267"/>
    </location>
</feature>
<evidence type="ECO:0000256" key="3">
    <source>
        <dbReference type="SAM" id="SignalP"/>
    </source>
</evidence>
<keyword evidence="2" id="KW-0472">Membrane</keyword>
<evidence type="ECO:0000256" key="2">
    <source>
        <dbReference type="SAM" id="Phobius"/>
    </source>
</evidence>
<keyword evidence="5" id="KW-1185">Reference proteome</keyword>
<dbReference type="AlphaFoldDB" id="A0A6J8EE79"/>
<feature type="region of interest" description="Disordered" evidence="1">
    <location>
        <begin position="213"/>
        <end position="274"/>
    </location>
</feature>
<sequence>MGGKLMVMNIILCLLVMIFDNVSAISPDSIMIRKDDDCKSRNFVRKRQTYIFTAYKILDKCNFDITIPSYYGSSQYCVTVDHVNIDEVQCPMELKIYEGLVTYGKTATVHLTCDSQVTTKEPICVSGVGNGIFIVFRTYRKSRLSRVHLKVTYGPIPRTTTVITPNTWEDAGDRLDMSLNMVLMLTLVISGTFIVIIVCYCCCCRKRSSSGTVIRQPQNRRSPRPQAASAPLQQSHIQPSAPDPYPHTYATGPPSYDNITNIPLTQPTAPPLESLHYPHDPMISDAPPSYESVIQNKI</sequence>
<protein>
    <submittedName>
        <fullName evidence="4">Uncharacterized protein</fullName>
    </submittedName>
</protein>
<evidence type="ECO:0000313" key="4">
    <source>
        <dbReference type="EMBL" id="CAC5419059.1"/>
    </source>
</evidence>
<feature type="chain" id="PRO_5026649325" evidence="3">
    <location>
        <begin position="25"/>
        <end position="298"/>
    </location>
</feature>
<dbReference type="Proteomes" id="UP000507470">
    <property type="component" value="Unassembled WGS sequence"/>
</dbReference>